<dbReference type="InParanoid" id="K4C0S4"/>
<dbReference type="PhylomeDB" id="K4C0S4"/>
<dbReference type="PANTHER" id="PTHR35928:SF2">
    <property type="entry name" value="SMALL RIBOSOMAL SUBUNIT PROTEIN US3M"/>
    <property type="match status" value="1"/>
</dbReference>
<proteinExistence type="predicted"/>
<keyword evidence="2" id="KW-1185">Reference proteome</keyword>
<dbReference type="InterPro" id="IPR044954">
    <property type="entry name" value="Ribosomal_uS3m_plant"/>
</dbReference>
<dbReference type="Gramene" id="Solyc05g045910.1.1">
    <property type="protein sequence ID" value="Solyc05g045910.1.1"/>
    <property type="gene ID" value="Solyc05g045910.1"/>
</dbReference>
<reference evidence="1" key="1">
    <citation type="journal article" date="2012" name="Nature">
        <title>The tomato genome sequence provides insights into fleshy fruit evolution.</title>
        <authorList>
            <consortium name="Tomato Genome Consortium"/>
        </authorList>
    </citation>
    <scope>NUCLEOTIDE SEQUENCE [LARGE SCALE GENOMIC DNA]</scope>
    <source>
        <strain evidence="1">cv. Heinz 1706</strain>
    </source>
</reference>
<protein>
    <submittedName>
        <fullName evidence="1">Uncharacterized protein</fullName>
    </submittedName>
</protein>
<reference evidence="1" key="2">
    <citation type="submission" date="2015-06" db="UniProtKB">
        <authorList>
            <consortium name="EnsemblPlants"/>
        </authorList>
    </citation>
    <scope>IDENTIFICATION</scope>
    <source>
        <strain evidence="1">cv. Heinz 1706</strain>
    </source>
</reference>
<sequence length="137" mass="15360">MGQRMLHFDFVSRKPPPMKQEGSSSSHGGVTIDSIYYYGKSVYQDVNLRSYFGLIHPPTRLTFSFHLVLFPKKSCSDRPTSQLLKRTLPVLLSSLNYSVIQYLLNTKNKIHFDPVVVLNNFVASGMAEQSTMGGANA</sequence>
<dbReference type="eggNOG" id="KOG3422">
    <property type="taxonomic scope" value="Eukaryota"/>
</dbReference>
<dbReference type="PANTHER" id="PTHR35928">
    <property type="entry name" value="RIBOSOMAL PROTEIN S3, MITOCHONDRIAL"/>
    <property type="match status" value="1"/>
</dbReference>
<dbReference type="EnsemblPlants" id="Solyc05g045910.1.1">
    <property type="protein sequence ID" value="Solyc05g045910.1.1"/>
    <property type="gene ID" value="Solyc05g045910.1"/>
</dbReference>
<name>K4C0S4_SOLLC</name>
<accession>K4C0S4</accession>
<dbReference type="PaxDb" id="4081-Solyc05g045910.1.1"/>
<dbReference type="HOGENOM" id="CLU_1868718_0_0_1"/>
<dbReference type="AlphaFoldDB" id="K4C0S4"/>
<evidence type="ECO:0000313" key="2">
    <source>
        <dbReference type="Proteomes" id="UP000004994"/>
    </source>
</evidence>
<evidence type="ECO:0000313" key="1">
    <source>
        <dbReference type="EnsemblPlants" id="Solyc05g045910.1.1"/>
    </source>
</evidence>
<organism evidence="1">
    <name type="scientific">Solanum lycopersicum</name>
    <name type="common">Tomato</name>
    <name type="synonym">Lycopersicon esculentum</name>
    <dbReference type="NCBI Taxonomy" id="4081"/>
    <lineage>
        <taxon>Eukaryota</taxon>
        <taxon>Viridiplantae</taxon>
        <taxon>Streptophyta</taxon>
        <taxon>Embryophyta</taxon>
        <taxon>Tracheophyta</taxon>
        <taxon>Spermatophyta</taxon>
        <taxon>Magnoliopsida</taxon>
        <taxon>eudicotyledons</taxon>
        <taxon>Gunneridae</taxon>
        <taxon>Pentapetalae</taxon>
        <taxon>asterids</taxon>
        <taxon>lamiids</taxon>
        <taxon>Solanales</taxon>
        <taxon>Solanaceae</taxon>
        <taxon>Solanoideae</taxon>
        <taxon>Solaneae</taxon>
        <taxon>Solanum</taxon>
        <taxon>Solanum subgen. Lycopersicon</taxon>
    </lineage>
</organism>
<dbReference type="Proteomes" id="UP000004994">
    <property type="component" value="Chromosome 5"/>
</dbReference>